<dbReference type="EMBL" id="CAXLJM020000054">
    <property type="protein sequence ID" value="CAL8117391.1"/>
    <property type="molecule type" value="Genomic_DNA"/>
</dbReference>
<keyword evidence="3" id="KW-1185">Reference proteome</keyword>
<feature type="compositionally biased region" description="Polar residues" evidence="1">
    <location>
        <begin position="13"/>
        <end position="24"/>
    </location>
</feature>
<name>A0ABP1R490_9HEXA</name>
<feature type="region of interest" description="Disordered" evidence="1">
    <location>
        <begin position="1"/>
        <end position="24"/>
    </location>
</feature>
<reference evidence="2 3" key="1">
    <citation type="submission" date="2024-08" db="EMBL/GenBank/DDBJ databases">
        <authorList>
            <person name="Cucini C."/>
            <person name="Frati F."/>
        </authorList>
    </citation>
    <scope>NUCLEOTIDE SEQUENCE [LARGE SCALE GENOMIC DNA]</scope>
</reference>
<evidence type="ECO:0000313" key="3">
    <source>
        <dbReference type="Proteomes" id="UP001642540"/>
    </source>
</evidence>
<evidence type="ECO:0000313" key="2">
    <source>
        <dbReference type="EMBL" id="CAL8117391.1"/>
    </source>
</evidence>
<organism evidence="2 3">
    <name type="scientific">Orchesella dallaii</name>
    <dbReference type="NCBI Taxonomy" id="48710"/>
    <lineage>
        <taxon>Eukaryota</taxon>
        <taxon>Metazoa</taxon>
        <taxon>Ecdysozoa</taxon>
        <taxon>Arthropoda</taxon>
        <taxon>Hexapoda</taxon>
        <taxon>Collembola</taxon>
        <taxon>Entomobryomorpha</taxon>
        <taxon>Entomobryoidea</taxon>
        <taxon>Orchesellidae</taxon>
        <taxon>Orchesellinae</taxon>
        <taxon>Orchesella</taxon>
    </lineage>
</organism>
<proteinExistence type="predicted"/>
<feature type="compositionally biased region" description="Basic and acidic residues" evidence="1">
    <location>
        <begin position="63"/>
        <end position="79"/>
    </location>
</feature>
<accession>A0ABP1R490</accession>
<evidence type="ECO:0000256" key="1">
    <source>
        <dbReference type="SAM" id="MobiDB-lite"/>
    </source>
</evidence>
<comment type="caution">
    <text evidence="2">The sequence shown here is derived from an EMBL/GenBank/DDBJ whole genome shotgun (WGS) entry which is preliminary data.</text>
</comment>
<dbReference type="Proteomes" id="UP001642540">
    <property type="component" value="Unassembled WGS sequence"/>
</dbReference>
<feature type="region of interest" description="Disordered" evidence="1">
    <location>
        <begin position="63"/>
        <end position="85"/>
    </location>
</feature>
<protein>
    <submittedName>
        <fullName evidence="2">Uncharacterized protein</fullName>
    </submittedName>
</protein>
<gene>
    <name evidence="2" type="ORF">ODALV1_LOCUS17670</name>
</gene>
<sequence length="85" mass="9518">MLTRAQKRKSDQISKQTSSPAVNQETVELVMMEYGGRKIPIYFGPAKVEGNLVCEFEINLDELTSHRDLERGPDGDSKTTSDSQN</sequence>